<protein>
    <recommendedName>
        <fullName evidence="7">Gamma-glutamyl phosphate reductase</fullName>
        <shortName evidence="7">GPR</shortName>
        <ecNumber evidence="7">1.2.1.41</ecNumber>
    </recommendedName>
    <alternativeName>
        <fullName evidence="7">Glutamate-5-semialdehyde dehydrogenase</fullName>
    </alternativeName>
    <alternativeName>
        <fullName evidence="7">Glutamyl-gamma-semialdehyde dehydrogenase</fullName>
        <shortName evidence="7">GSA dehydrogenase</shortName>
    </alternativeName>
</protein>
<dbReference type="Gene3D" id="3.40.605.10">
    <property type="entry name" value="Aldehyde Dehydrogenase, Chain A, domain 1"/>
    <property type="match status" value="1"/>
</dbReference>
<dbReference type="InterPro" id="IPR012134">
    <property type="entry name" value="Glu-5-SA_DH"/>
</dbReference>
<keyword evidence="7" id="KW-0963">Cytoplasm</keyword>
<dbReference type="PANTHER" id="PTHR11063">
    <property type="entry name" value="GLUTAMATE SEMIALDEHYDE DEHYDROGENASE"/>
    <property type="match status" value="1"/>
</dbReference>
<sequence length="411" mass="44981">MESFLKDAKNSAHKVATLTPKDKNRILNDMADALVLNTKRIITQNQKDLDFAKSNGLSSAMLDRLLLDEKRVNSMANSLREIASLKEPVGRVLEGWINEDNLRIEKVSVPIGVVAVIYESRPNVTSDVGALCFKSGNVAILKGGKEAEYSNKIIATILGEVLEANNLPKEIISLLPDSSREGVAKLIKMDKYVDLVVPRGGEELIKYISANSTIPVVKHDKGLCHTYIHSDADYKKAIDISINAKCHRPGVCNAMETLIIDKKIASDILPKLAEAFGVQGTLLKGDSEVNEIVKMELATEADFDTEYLANTLNIKMVDSVDDAIAHIRRFGSAHSEAIVTENYSVAEYFLNQVDAACVYVNASTRFTDGGVFGFGAEVGISTNKLHARGPMGINELTTYKYKIYGDGQIRA</sequence>
<evidence type="ECO:0000256" key="6">
    <source>
        <dbReference type="ARBA" id="ARBA00049024"/>
    </source>
</evidence>
<comment type="subcellular location">
    <subcellularLocation>
        <location evidence="7">Cytoplasm</location>
    </subcellularLocation>
</comment>
<dbReference type="InterPro" id="IPR016163">
    <property type="entry name" value="Ald_DH_C"/>
</dbReference>
<evidence type="ECO:0000256" key="5">
    <source>
        <dbReference type="ARBA" id="ARBA00023002"/>
    </source>
</evidence>
<dbReference type="SUPFAM" id="SSF53720">
    <property type="entry name" value="ALDH-like"/>
    <property type="match status" value="1"/>
</dbReference>
<comment type="similarity">
    <text evidence="7">Belongs to the gamma-glutamyl phosphate reductase family.</text>
</comment>
<dbReference type="CDD" id="cd07079">
    <property type="entry name" value="ALDH_F18-19_ProA-GPR"/>
    <property type="match status" value="1"/>
</dbReference>
<keyword evidence="5 7" id="KW-0560">Oxidoreductase</keyword>
<keyword evidence="2 7" id="KW-0028">Amino-acid biosynthesis</keyword>
<dbReference type="InterPro" id="IPR016162">
    <property type="entry name" value="Ald_DH_N"/>
</dbReference>
<organism evidence="9">
    <name type="scientific">Sulfurovum sp. enrichment culture clone C5</name>
    <dbReference type="NCBI Taxonomy" id="497650"/>
    <lineage>
        <taxon>Bacteria</taxon>
        <taxon>Pseudomonadati</taxon>
        <taxon>Campylobacterota</taxon>
        <taxon>Epsilonproteobacteria</taxon>
        <taxon>Campylobacterales</taxon>
        <taxon>Sulfurovaceae</taxon>
        <taxon>Sulfurovum</taxon>
        <taxon>environmental samples</taxon>
    </lineage>
</organism>
<comment type="pathway">
    <text evidence="1 7">Amino-acid biosynthesis; L-proline biosynthesis; L-glutamate 5-semialdehyde from L-glutamate: step 2/2.</text>
</comment>
<comment type="function">
    <text evidence="7">Catalyzes the NADPH-dependent reduction of L-glutamate 5-phosphate into L-glutamate 5-semialdehyde and phosphate. The product spontaneously undergoes cyclization to form 1-pyrroline-5-carboxylate.</text>
</comment>
<dbReference type="PIRSF" id="PIRSF000151">
    <property type="entry name" value="GPR"/>
    <property type="match status" value="1"/>
</dbReference>
<dbReference type="InterPro" id="IPR020593">
    <property type="entry name" value="G-glutamylP_reductase_CS"/>
</dbReference>
<dbReference type="PANTHER" id="PTHR11063:SF8">
    <property type="entry name" value="DELTA-1-PYRROLINE-5-CARBOXYLATE SYNTHASE"/>
    <property type="match status" value="1"/>
</dbReference>
<name>A0A0S4XRN4_9BACT</name>
<dbReference type="Gene3D" id="3.40.309.10">
    <property type="entry name" value="Aldehyde Dehydrogenase, Chain A, domain 2"/>
    <property type="match status" value="1"/>
</dbReference>
<dbReference type="GO" id="GO:0004350">
    <property type="term" value="F:glutamate-5-semialdehyde dehydrogenase activity"/>
    <property type="evidence" value="ECO:0007669"/>
    <property type="project" value="UniProtKB-UniRule"/>
</dbReference>
<dbReference type="InterPro" id="IPR000965">
    <property type="entry name" value="GPR_dom"/>
</dbReference>
<evidence type="ECO:0000256" key="4">
    <source>
        <dbReference type="ARBA" id="ARBA00022857"/>
    </source>
</evidence>
<dbReference type="FunFam" id="3.40.309.10:FF:000006">
    <property type="entry name" value="Gamma-glutamyl phosphate reductase"/>
    <property type="match status" value="1"/>
</dbReference>
<evidence type="ECO:0000256" key="2">
    <source>
        <dbReference type="ARBA" id="ARBA00022605"/>
    </source>
</evidence>
<dbReference type="EC" id="1.2.1.41" evidence="7"/>
<dbReference type="PROSITE" id="PS01223">
    <property type="entry name" value="PROA"/>
    <property type="match status" value="1"/>
</dbReference>
<dbReference type="NCBIfam" id="TIGR00407">
    <property type="entry name" value="proA"/>
    <property type="match status" value="1"/>
</dbReference>
<dbReference type="InterPro" id="IPR016161">
    <property type="entry name" value="Ald_DH/histidinol_DH"/>
</dbReference>
<dbReference type="NCBIfam" id="NF001221">
    <property type="entry name" value="PRK00197.1"/>
    <property type="match status" value="1"/>
</dbReference>
<keyword evidence="3 7" id="KW-0641">Proline biosynthesis</keyword>
<gene>
    <name evidence="7 9" type="primary">proA</name>
    <name evidence="9" type="ORF">BN3087_880017</name>
</gene>
<accession>A0A0S4XRN4</accession>
<proteinExistence type="inferred from homology"/>
<evidence type="ECO:0000256" key="3">
    <source>
        <dbReference type="ARBA" id="ARBA00022650"/>
    </source>
</evidence>
<dbReference type="GO" id="GO:0055129">
    <property type="term" value="P:L-proline biosynthetic process"/>
    <property type="evidence" value="ECO:0007669"/>
    <property type="project" value="UniProtKB-UniRule"/>
</dbReference>
<dbReference type="InterPro" id="IPR015590">
    <property type="entry name" value="Aldehyde_DH_dom"/>
</dbReference>
<feature type="domain" description="Aldehyde dehydrogenase" evidence="8">
    <location>
        <begin position="3"/>
        <end position="276"/>
    </location>
</feature>
<dbReference type="EMBL" id="FAXN01000093">
    <property type="protein sequence ID" value="CUV66550.1"/>
    <property type="molecule type" value="Genomic_DNA"/>
</dbReference>
<dbReference type="GO" id="GO:0050661">
    <property type="term" value="F:NADP binding"/>
    <property type="evidence" value="ECO:0007669"/>
    <property type="project" value="InterPro"/>
</dbReference>
<evidence type="ECO:0000256" key="1">
    <source>
        <dbReference type="ARBA" id="ARBA00004985"/>
    </source>
</evidence>
<dbReference type="UniPathway" id="UPA00098">
    <property type="reaction ID" value="UER00360"/>
</dbReference>
<comment type="catalytic activity">
    <reaction evidence="6 7">
        <text>L-glutamate 5-semialdehyde + phosphate + NADP(+) = L-glutamyl 5-phosphate + NADPH + H(+)</text>
        <dbReference type="Rhea" id="RHEA:19541"/>
        <dbReference type="ChEBI" id="CHEBI:15378"/>
        <dbReference type="ChEBI" id="CHEBI:43474"/>
        <dbReference type="ChEBI" id="CHEBI:57783"/>
        <dbReference type="ChEBI" id="CHEBI:58066"/>
        <dbReference type="ChEBI" id="CHEBI:58274"/>
        <dbReference type="ChEBI" id="CHEBI:58349"/>
        <dbReference type="EC" id="1.2.1.41"/>
    </reaction>
</comment>
<dbReference type="AlphaFoldDB" id="A0A0S4XRN4"/>
<evidence type="ECO:0000313" key="9">
    <source>
        <dbReference type="EMBL" id="CUV66550.1"/>
    </source>
</evidence>
<keyword evidence="4 7" id="KW-0521">NADP</keyword>
<dbReference type="GO" id="GO:0005737">
    <property type="term" value="C:cytoplasm"/>
    <property type="evidence" value="ECO:0007669"/>
    <property type="project" value="UniProtKB-SubCell"/>
</dbReference>
<evidence type="ECO:0000259" key="8">
    <source>
        <dbReference type="Pfam" id="PF00171"/>
    </source>
</evidence>
<reference evidence="9" key="1">
    <citation type="submission" date="2015-11" db="EMBL/GenBank/DDBJ databases">
        <authorList>
            <person name="Zhang Y."/>
            <person name="Guo Z."/>
        </authorList>
    </citation>
    <scope>NUCLEOTIDE SEQUENCE</scope>
    <source>
        <strain evidence="9">BN30871</strain>
    </source>
</reference>
<evidence type="ECO:0000256" key="7">
    <source>
        <dbReference type="HAMAP-Rule" id="MF_00412"/>
    </source>
</evidence>
<dbReference type="Pfam" id="PF00171">
    <property type="entry name" value="Aldedh"/>
    <property type="match status" value="1"/>
</dbReference>
<dbReference type="HAMAP" id="MF_00412">
    <property type="entry name" value="ProA"/>
    <property type="match status" value="1"/>
</dbReference>